<feature type="compositionally biased region" description="Polar residues" evidence="1">
    <location>
        <begin position="16"/>
        <end position="36"/>
    </location>
</feature>
<keyword evidence="3" id="KW-1185">Reference proteome</keyword>
<sequence>MSSSHVNLSSNHSDSQSYTRDTLVNQEFVNESQAATPTKIALQEAGLSKRKNKRTLVKGANLPPSSEAAPGDKAGSSQGKDKQGEDPNHNKEVLTRRRRTI</sequence>
<feature type="compositionally biased region" description="Basic and acidic residues" evidence="1">
    <location>
        <begin position="79"/>
        <end position="95"/>
    </location>
</feature>
<evidence type="ECO:0000313" key="3">
    <source>
        <dbReference type="Proteomes" id="UP001454036"/>
    </source>
</evidence>
<name>A0AAV3P3F6_LITER</name>
<accession>A0AAV3P3F6</accession>
<proteinExistence type="predicted"/>
<dbReference type="AlphaFoldDB" id="A0AAV3P3F6"/>
<organism evidence="2 3">
    <name type="scientific">Lithospermum erythrorhizon</name>
    <name type="common">Purple gromwell</name>
    <name type="synonym">Lithospermum officinale var. erythrorhizon</name>
    <dbReference type="NCBI Taxonomy" id="34254"/>
    <lineage>
        <taxon>Eukaryota</taxon>
        <taxon>Viridiplantae</taxon>
        <taxon>Streptophyta</taxon>
        <taxon>Embryophyta</taxon>
        <taxon>Tracheophyta</taxon>
        <taxon>Spermatophyta</taxon>
        <taxon>Magnoliopsida</taxon>
        <taxon>eudicotyledons</taxon>
        <taxon>Gunneridae</taxon>
        <taxon>Pentapetalae</taxon>
        <taxon>asterids</taxon>
        <taxon>lamiids</taxon>
        <taxon>Boraginales</taxon>
        <taxon>Boraginaceae</taxon>
        <taxon>Boraginoideae</taxon>
        <taxon>Lithospermeae</taxon>
        <taxon>Lithospermum</taxon>
    </lineage>
</organism>
<reference evidence="2 3" key="1">
    <citation type="submission" date="2024-01" db="EMBL/GenBank/DDBJ databases">
        <title>The complete chloroplast genome sequence of Lithospermum erythrorhizon: insights into the phylogenetic relationship among Boraginaceae species and the maternal lineages of purple gromwells.</title>
        <authorList>
            <person name="Okada T."/>
            <person name="Watanabe K."/>
        </authorList>
    </citation>
    <scope>NUCLEOTIDE SEQUENCE [LARGE SCALE GENOMIC DNA]</scope>
</reference>
<protein>
    <submittedName>
        <fullName evidence="2">Uncharacterized protein</fullName>
    </submittedName>
</protein>
<dbReference type="Proteomes" id="UP001454036">
    <property type="component" value="Unassembled WGS sequence"/>
</dbReference>
<dbReference type="EMBL" id="BAABME010000660">
    <property type="protein sequence ID" value="GAA0144552.1"/>
    <property type="molecule type" value="Genomic_DNA"/>
</dbReference>
<evidence type="ECO:0000313" key="2">
    <source>
        <dbReference type="EMBL" id="GAA0144552.1"/>
    </source>
</evidence>
<feature type="region of interest" description="Disordered" evidence="1">
    <location>
        <begin position="1"/>
        <end position="101"/>
    </location>
</feature>
<evidence type="ECO:0000256" key="1">
    <source>
        <dbReference type="SAM" id="MobiDB-lite"/>
    </source>
</evidence>
<feature type="compositionally biased region" description="Low complexity" evidence="1">
    <location>
        <begin position="1"/>
        <end position="15"/>
    </location>
</feature>
<gene>
    <name evidence="2" type="ORF">LIER_04971</name>
</gene>
<comment type="caution">
    <text evidence="2">The sequence shown here is derived from an EMBL/GenBank/DDBJ whole genome shotgun (WGS) entry which is preliminary data.</text>
</comment>